<evidence type="ECO:0000313" key="3">
    <source>
        <dbReference type="Proteomes" id="UP000593567"/>
    </source>
</evidence>
<dbReference type="Proteomes" id="UP000593567">
    <property type="component" value="Unassembled WGS sequence"/>
</dbReference>
<protein>
    <submittedName>
        <fullName evidence="2">Uncharacterized protein</fullName>
    </submittedName>
</protein>
<gene>
    <name evidence="2" type="ORF">EB796_004175</name>
</gene>
<comment type="caution">
    <text evidence="2">The sequence shown here is derived from an EMBL/GenBank/DDBJ whole genome shotgun (WGS) entry which is preliminary data.</text>
</comment>
<organism evidence="2 3">
    <name type="scientific">Bugula neritina</name>
    <name type="common">Brown bryozoan</name>
    <name type="synonym">Sertularia neritina</name>
    <dbReference type="NCBI Taxonomy" id="10212"/>
    <lineage>
        <taxon>Eukaryota</taxon>
        <taxon>Metazoa</taxon>
        <taxon>Spiralia</taxon>
        <taxon>Lophotrochozoa</taxon>
        <taxon>Bryozoa</taxon>
        <taxon>Gymnolaemata</taxon>
        <taxon>Cheilostomatida</taxon>
        <taxon>Flustrina</taxon>
        <taxon>Buguloidea</taxon>
        <taxon>Bugulidae</taxon>
        <taxon>Bugula</taxon>
    </lineage>
</organism>
<evidence type="ECO:0000313" key="2">
    <source>
        <dbReference type="EMBL" id="KAF6037503.1"/>
    </source>
</evidence>
<sequence length="67" mass="7561">MKVINATLVVFLLIGACLVMLSWQSCSSTRTYGQTCGSCNKFMKEVEPIFSSYLEISNFFLSPWQPN</sequence>
<keyword evidence="1" id="KW-0732">Signal</keyword>
<keyword evidence="3" id="KW-1185">Reference proteome</keyword>
<name>A0A7J7KH02_BUGNE</name>
<dbReference type="AlphaFoldDB" id="A0A7J7KH02"/>
<proteinExistence type="predicted"/>
<reference evidence="2" key="1">
    <citation type="submission" date="2020-06" db="EMBL/GenBank/DDBJ databases">
        <title>Draft genome of Bugula neritina, a colonial animal packing powerful symbionts and potential medicines.</title>
        <authorList>
            <person name="Rayko M."/>
        </authorList>
    </citation>
    <scope>NUCLEOTIDE SEQUENCE [LARGE SCALE GENOMIC DNA]</scope>
    <source>
        <strain evidence="2">Kwan_BN1</strain>
    </source>
</reference>
<feature type="signal peptide" evidence="1">
    <location>
        <begin position="1"/>
        <end position="28"/>
    </location>
</feature>
<dbReference type="EMBL" id="VXIV02000559">
    <property type="protein sequence ID" value="KAF6037503.1"/>
    <property type="molecule type" value="Genomic_DNA"/>
</dbReference>
<feature type="chain" id="PRO_5029524282" evidence="1">
    <location>
        <begin position="29"/>
        <end position="67"/>
    </location>
</feature>
<evidence type="ECO:0000256" key="1">
    <source>
        <dbReference type="SAM" id="SignalP"/>
    </source>
</evidence>
<dbReference type="PROSITE" id="PS51257">
    <property type="entry name" value="PROKAR_LIPOPROTEIN"/>
    <property type="match status" value="1"/>
</dbReference>
<accession>A0A7J7KH02</accession>